<evidence type="ECO:0000313" key="1">
    <source>
        <dbReference type="EnsemblMetazoa" id="SMAR003543-PA"/>
    </source>
</evidence>
<dbReference type="AlphaFoldDB" id="T1IR59"/>
<dbReference type="EMBL" id="JH431332">
    <property type="status" value="NOT_ANNOTATED_CDS"/>
    <property type="molecule type" value="Genomic_DNA"/>
</dbReference>
<reference evidence="1" key="2">
    <citation type="submission" date="2015-02" db="UniProtKB">
        <authorList>
            <consortium name="EnsemblMetazoa"/>
        </authorList>
    </citation>
    <scope>IDENTIFICATION</scope>
</reference>
<sequence>MDRYAFSGVAFSAAKDGMDIKWCKQPDEGLGGATINENKMDVFIFLSDHLKLKKLIIEYRS</sequence>
<protein>
    <submittedName>
        <fullName evidence="1">Uncharacterized protein</fullName>
    </submittedName>
</protein>
<accession>T1IR59</accession>
<proteinExistence type="predicted"/>
<evidence type="ECO:0000313" key="2">
    <source>
        <dbReference type="Proteomes" id="UP000014500"/>
    </source>
</evidence>
<reference evidence="2" key="1">
    <citation type="submission" date="2011-05" db="EMBL/GenBank/DDBJ databases">
        <authorList>
            <person name="Richards S.R."/>
            <person name="Qu J."/>
            <person name="Jiang H."/>
            <person name="Jhangiani S.N."/>
            <person name="Agravi P."/>
            <person name="Goodspeed R."/>
            <person name="Gross S."/>
            <person name="Mandapat C."/>
            <person name="Jackson L."/>
            <person name="Mathew T."/>
            <person name="Pu L."/>
            <person name="Thornton R."/>
            <person name="Saada N."/>
            <person name="Wilczek-Boney K.B."/>
            <person name="Lee S."/>
            <person name="Kovar C."/>
            <person name="Wu Y."/>
            <person name="Scherer S.E."/>
            <person name="Worley K.C."/>
            <person name="Muzny D.M."/>
            <person name="Gibbs R."/>
        </authorList>
    </citation>
    <scope>NUCLEOTIDE SEQUENCE</scope>
    <source>
        <strain evidence="2">Brora</strain>
    </source>
</reference>
<name>T1IR59_STRMM</name>
<dbReference type="PhylomeDB" id="T1IR59"/>
<keyword evidence="2" id="KW-1185">Reference proteome</keyword>
<dbReference type="InterPro" id="IPR027417">
    <property type="entry name" value="P-loop_NTPase"/>
</dbReference>
<dbReference type="EnsemblMetazoa" id="SMAR003543-RA">
    <property type="protein sequence ID" value="SMAR003543-PA"/>
    <property type="gene ID" value="SMAR003543"/>
</dbReference>
<dbReference type="Gene3D" id="3.40.50.300">
    <property type="entry name" value="P-loop containing nucleotide triphosphate hydrolases"/>
    <property type="match status" value="1"/>
</dbReference>
<organism evidence="1 2">
    <name type="scientific">Strigamia maritima</name>
    <name type="common">European centipede</name>
    <name type="synonym">Geophilus maritimus</name>
    <dbReference type="NCBI Taxonomy" id="126957"/>
    <lineage>
        <taxon>Eukaryota</taxon>
        <taxon>Metazoa</taxon>
        <taxon>Ecdysozoa</taxon>
        <taxon>Arthropoda</taxon>
        <taxon>Myriapoda</taxon>
        <taxon>Chilopoda</taxon>
        <taxon>Pleurostigmophora</taxon>
        <taxon>Geophilomorpha</taxon>
        <taxon>Linotaeniidae</taxon>
        <taxon>Strigamia</taxon>
    </lineage>
</organism>
<dbReference type="Proteomes" id="UP000014500">
    <property type="component" value="Unassembled WGS sequence"/>
</dbReference>
<dbReference type="HOGENOM" id="CLU_2925515_0_0_1"/>
<dbReference type="STRING" id="126957.T1IR59"/>